<keyword evidence="7 8" id="KW-0998">Cell outer membrane</keyword>
<dbReference type="Pfam" id="PF00593">
    <property type="entry name" value="TonB_dep_Rec_b-barrel"/>
    <property type="match status" value="1"/>
</dbReference>
<keyword evidence="13" id="KW-0675">Receptor</keyword>
<protein>
    <submittedName>
        <fullName evidence="13">Outer membrane receptor protein involved in Fe transport</fullName>
    </submittedName>
</protein>
<evidence type="ECO:0000256" key="3">
    <source>
        <dbReference type="ARBA" id="ARBA00022452"/>
    </source>
</evidence>
<evidence type="ECO:0000259" key="12">
    <source>
        <dbReference type="Pfam" id="PF07715"/>
    </source>
</evidence>
<evidence type="ECO:0000256" key="5">
    <source>
        <dbReference type="ARBA" id="ARBA00023077"/>
    </source>
</evidence>
<evidence type="ECO:0000256" key="7">
    <source>
        <dbReference type="ARBA" id="ARBA00023237"/>
    </source>
</evidence>
<dbReference type="InterPro" id="IPR000531">
    <property type="entry name" value="Beta-barrel_TonB"/>
</dbReference>
<keyword evidence="3 8" id="KW-1134">Transmembrane beta strand</keyword>
<feature type="domain" description="TonB-dependent receptor plug" evidence="12">
    <location>
        <begin position="63"/>
        <end position="172"/>
    </location>
</feature>
<evidence type="ECO:0000313" key="14">
    <source>
        <dbReference type="Proteomes" id="UP001138540"/>
    </source>
</evidence>
<evidence type="ECO:0000259" key="11">
    <source>
        <dbReference type="Pfam" id="PF00593"/>
    </source>
</evidence>
<evidence type="ECO:0000313" key="13">
    <source>
        <dbReference type="EMBL" id="MBB5987127.1"/>
    </source>
</evidence>
<reference evidence="13 14" key="1">
    <citation type="submission" date="2020-08" db="EMBL/GenBank/DDBJ databases">
        <title>Exploring microbial biodiversity for novel pathways involved in the catabolism of aromatic compounds derived from lignin.</title>
        <authorList>
            <person name="Elkins J."/>
        </authorList>
    </citation>
    <scope>NUCLEOTIDE SEQUENCE [LARGE SCALE GENOMIC DNA]</scope>
    <source>
        <strain evidence="13 14">B1D3A</strain>
    </source>
</reference>
<evidence type="ECO:0000256" key="9">
    <source>
        <dbReference type="RuleBase" id="RU003357"/>
    </source>
</evidence>
<dbReference type="PANTHER" id="PTHR47234:SF2">
    <property type="entry name" value="TONB-DEPENDENT RECEPTOR"/>
    <property type="match status" value="1"/>
</dbReference>
<accession>A0ABR6NKE3</accession>
<comment type="caution">
    <text evidence="13">The sequence shown here is derived from an EMBL/GenBank/DDBJ whole genome shotgun (WGS) entry which is preliminary data.</text>
</comment>
<gene>
    <name evidence="13" type="ORF">HNP60_003101</name>
</gene>
<dbReference type="PANTHER" id="PTHR47234">
    <property type="match status" value="1"/>
</dbReference>
<evidence type="ECO:0000256" key="1">
    <source>
        <dbReference type="ARBA" id="ARBA00004571"/>
    </source>
</evidence>
<feature type="domain" description="TonB-dependent receptor-like beta-barrel" evidence="11">
    <location>
        <begin position="392"/>
        <end position="889"/>
    </location>
</feature>
<dbReference type="EMBL" id="JACHKA010000001">
    <property type="protein sequence ID" value="MBB5987127.1"/>
    <property type="molecule type" value="Genomic_DNA"/>
</dbReference>
<keyword evidence="2 8" id="KW-0813">Transport</keyword>
<evidence type="ECO:0000256" key="2">
    <source>
        <dbReference type="ARBA" id="ARBA00022448"/>
    </source>
</evidence>
<feature type="signal peptide" evidence="10">
    <location>
        <begin position="1"/>
        <end position="32"/>
    </location>
</feature>
<keyword evidence="10" id="KW-0732">Signal</keyword>
<dbReference type="Gene3D" id="2.40.170.20">
    <property type="entry name" value="TonB-dependent receptor, beta-barrel domain"/>
    <property type="match status" value="1"/>
</dbReference>
<dbReference type="PROSITE" id="PS52016">
    <property type="entry name" value="TONB_DEPENDENT_REC_3"/>
    <property type="match status" value="1"/>
</dbReference>
<sequence length="927" mass="98144">MRFKPLKFSNSFGIRSSWLCLAVSLGAMPGLAQPEAVEDANVADETENKQDLVITGTRLVGFSAPTPVTSIGQQDLEAKAIRSVTDLMMDVPTLRFNQNNGQVSAPIGASNLDLRGLGSSRTLLLLDGRRFAATDSSGGVDVSVIPAVLINKVEIVTGGASAAYGSDAVSGVVNISLDSRLEGVKGSVQYSETTYGDHRQPGASLAVGKSALGGRLHVIAAGDFYRNTGQLDQSTRPWGSHNYAVLTNPAYTATNGQPQRLILPNSTTTQLISGGVTALNSPAALRGIQFGPGGTVLPFDFGTNVGSSFMTGGDGGTPMATANITPRYTRYAGFGRVSFDFTDDTSIFADALWSRSEAFTDQNPNIDSGTIVLRRDNAFMPASIRDLIPANGTLTIGRINEEDGTLSTTTIATVRRYALGIEGTFGAGWQYSAYAQISRNLYERADASNRINARWLNAIDAVINPATGQPACRINVDASTTNDDPACVPSNLFGPGSVSAAAVAYYIGTSTSRSEQRQNVYAANVSGSPMSLPAGDIQLALGAEYRTEEVSQVSDPISQASGWRQINAQTLSGRFNVKELYGEIGVPILKDSAIAEELDVSGALRLTDYSTSGSVTTWKVGSTYTPVRGIRFRGTVSRDIRAPNVNELFSGQASGRPIVIDTSFTPARSSTVNQLTGGNTALKPEKAKTYTVGVVLEPLFLPRFHLSIDYYTISIDSAILAPTAQQVVDGCNIGVTAFCSAITRDSATNVITDVRATLLNAATFKTRGVDIEAEYSFPVAAGSLTARALANYVSTLYNSVNGETAGQTGSGTGIPHWRGNISLSYRTSNYLFGILGRYVQGGVYNSLYFEGGGPNSINNNHVGGRAYIDVNGSYKITPEVEIFAKVNNLLDSDPPITPQVITGASAAGSPFYDRVGRLLTGGVRFRF</sequence>
<organism evidence="13 14">
    <name type="scientific">Sphingobium lignivorans</name>
    <dbReference type="NCBI Taxonomy" id="2735886"/>
    <lineage>
        <taxon>Bacteria</taxon>
        <taxon>Pseudomonadati</taxon>
        <taxon>Pseudomonadota</taxon>
        <taxon>Alphaproteobacteria</taxon>
        <taxon>Sphingomonadales</taxon>
        <taxon>Sphingomonadaceae</taxon>
        <taxon>Sphingobium</taxon>
    </lineage>
</organism>
<dbReference type="Pfam" id="PF07715">
    <property type="entry name" value="Plug"/>
    <property type="match status" value="1"/>
</dbReference>
<keyword evidence="14" id="KW-1185">Reference proteome</keyword>
<keyword evidence="6 8" id="KW-0472">Membrane</keyword>
<evidence type="ECO:0000256" key="4">
    <source>
        <dbReference type="ARBA" id="ARBA00022692"/>
    </source>
</evidence>
<comment type="similarity">
    <text evidence="8 9">Belongs to the TonB-dependent receptor family.</text>
</comment>
<comment type="subcellular location">
    <subcellularLocation>
        <location evidence="1 8">Cell outer membrane</location>
        <topology evidence="1 8">Multi-pass membrane protein</topology>
    </subcellularLocation>
</comment>
<dbReference type="InterPro" id="IPR036942">
    <property type="entry name" value="Beta-barrel_TonB_sf"/>
</dbReference>
<dbReference type="InterPro" id="IPR012910">
    <property type="entry name" value="Plug_dom"/>
</dbReference>
<proteinExistence type="inferred from homology"/>
<evidence type="ECO:0000256" key="10">
    <source>
        <dbReference type="SAM" id="SignalP"/>
    </source>
</evidence>
<dbReference type="Proteomes" id="UP001138540">
    <property type="component" value="Unassembled WGS sequence"/>
</dbReference>
<keyword evidence="4 8" id="KW-0812">Transmembrane</keyword>
<evidence type="ECO:0000256" key="8">
    <source>
        <dbReference type="PROSITE-ProRule" id="PRU01360"/>
    </source>
</evidence>
<evidence type="ECO:0000256" key="6">
    <source>
        <dbReference type="ARBA" id="ARBA00023136"/>
    </source>
</evidence>
<dbReference type="InterPro" id="IPR037066">
    <property type="entry name" value="Plug_dom_sf"/>
</dbReference>
<dbReference type="SUPFAM" id="SSF56935">
    <property type="entry name" value="Porins"/>
    <property type="match status" value="1"/>
</dbReference>
<keyword evidence="5 9" id="KW-0798">TonB box</keyword>
<name>A0ABR6NKE3_9SPHN</name>
<dbReference type="InterPro" id="IPR039426">
    <property type="entry name" value="TonB-dep_rcpt-like"/>
</dbReference>
<dbReference type="Gene3D" id="2.170.130.10">
    <property type="entry name" value="TonB-dependent receptor, plug domain"/>
    <property type="match status" value="1"/>
</dbReference>
<feature type="chain" id="PRO_5045718098" evidence="10">
    <location>
        <begin position="33"/>
        <end position="927"/>
    </location>
</feature>